<reference evidence="1" key="1">
    <citation type="submission" date="2021-02" db="EMBL/GenBank/DDBJ databases">
        <authorList>
            <person name="Dougan E. K."/>
            <person name="Rhodes N."/>
            <person name="Thang M."/>
            <person name="Chan C."/>
        </authorList>
    </citation>
    <scope>NUCLEOTIDE SEQUENCE</scope>
</reference>
<evidence type="ECO:0000313" key="1">
    <source>
        <dbReference type="EMBL" id="CAE7561830.1"/>
    </source>
</evidence>
<name>A0A812U356_9DINO</name>
<dbReference type="Proteomes" id="UP000601435">
    <property type="component" value="Unassembled WGS sequence"/>
</dbReference>
<dbReference type="AlphaFoldDB" id="A0A812U356"/>
<keyword evidence="2" id="KW-1185">Reference proteome</keyword>
<feature type="non-terminal residue" evidence="1">
    <location>
        <position position="207"/>
    </location>
</feature>
<proteinExistence type="predicted"/>
<dbReference type="OrthoDB" id="10527212at2759"/>
<dbReference type="EMBL" id="CAJNJA010026585">
    <property type="protein sequence ID" value="CAE7561830.1"/>
    <property type="molecule type" value="Genomic_DNA"/>
</dbReference>
<gene>
    <name evidence="1" type="primary">mtr</name>
    <name evidence="1" type="ORF">SNEC2469_LOCUS16239</name>
</gene>
<accession>A0A812U356</accession>
<comment type="caution">
    <text evidence="1">The sequence shown here is derived from an EMBL/GenBank/DDBJ whole genome shotgun (WGS) entry which is preliminary data.</text>
</comment>
<evidence type="ECO:0000313" key="2">
    <source>
        <dbReference type="Proteomes" id="UP000601435"/>
    </source>
</evidence>
<sequence length="207" mass="23055">LLRAHITVQVLPVGVALGRRPVAVVVAQDALNGHPQLRRGIEALAIAAAEELPVRKAAGSMVSGRDVGTLCGVTVSLSLRSESFLTYVRYLIRKDWDMVWTPKARILFQPFDCAGSRDKAKCMAHFQQDDRRAWRALAYRMERRMMSEAEEIAETFAAASVTNEVQISHDCLAEAPAASMILSEHEPLRFWVLVKGYSNFSDHYIGL</sequence>
<organism evidence="1 2">
    <name type="scientific">Symbiodinium necroappetens</name>
    <dbReference type="NCBI Taxonomy" id="1628268"/>
    <lineage>
        <taxon>Eukaryota</taxon>
        <taxon>Sar</taxon>
        <taxon>Alveolata</taxon>
        <taxon>Dinophyceae</taxon>
        <taxon>Suessiales</taxon>
        <taxon>Symbiodiniaceae</taxon>
        <taxon>Symbiodinium</taxon>
    </lineage>
</organism>
<protein>
    <submittedName>
        <fullName evidence="1">Mtr protein</fullName>
    </submittedName>
</protein>